<feature type="transmembrane region" description="Helical" evidence="2">
    <location>
        <begin position="23"/>
        <end position="50"/>
    </location>
</feature>
<gene>
    <name evidence="3" type="ORF">CDV36_015016</name>
</gene>
<keyword evidence="4" id="KW-1185">Reference proteome</keyword>
<evidence type="ECO:0000313" key="4">
    <source>
        <dbReference type="Proteomes" id="UP000277212"/>
    </source>
</evidence>
<organism evidence="3 4">
    <name type="scientific">Fusarium kuroshium</name>
    <dbReference type="NCBI Taxonomy" id="2010991"/>
    <lineage>
        <taxon>Eukaryota</taxon>
        <taxon>Fungi</taxon>
        <taxon>Dikarya</taxon>
        <taxon>Ascomycota</taxon>
        <taxon>Pezizomycotina</taxon>
        <taxon>Sordariomycetes</taxon>
        <taxon>Hypocreomycetidae</taxon>
        <taxon>Hypocreales</taxon>
        <taxon>Nectriaceae</taxon>
        <taxon>Fusarium</taxon>
        <taxon>Fusarium solani species complex</taxon>
    </lineage>
</organism>
<dbReference type="EMBL" id="NKUJ01000519">
    <property type="protein sequence ID" value="RMJ03455.1"/>
    <property type="molecule type" value="Genomic_DNA"/>
</dbReference>
<dbReference type="PANTHER" id="PTHR37577:SF1">
    <property type="entry name" value="INTEGRAL MEMBRANE PROTEIN"/>
    <property type="match status" value="1"/>
</dbReference>
<feature type="transmembrane region" description="Helical" evidence="2">
    <location>
        <begin position="305"/>
        <end position="323"/>
    </location>
</feature>
<keyword evidence="2" id="KW-0472">Membrane</keyword>
<comment type="caution">
    <text evidence="3">The sequence shown here is derived from an EMBL/GenBank/DDBJ whole genome shotgun (WGS) entry which is preliminary data.</text>
</comment>
<keyword evidence="2" id="KW-1133">Transmembrane helix</keyword>
<name>A0A3M2REU1_9HYPO</name>
<dbReference type="InterPro" id="IPR053018">
    <property type="entry name" value="Elsinochrome_Biosynth-Asso"/>
</dbReference>
<feature type="compositionally biased region" description="Polar residues" evidence="1">
    <location>
        <begin position="138"/>
        <end position="152"/>
    </location>
</feature>
<evidence type="ECO:0000256" key="1">
    <source>
        <dbReference type="SAM" id="MobiDB-lite"/>
    </source>
</evidence>
<feature type="region of interest" description="Disordered" evidence="1">
    <location>
        <begin position="79"/>
        <end position="152"/>
    </location>
</feature>
<keyword evidence="2" id="KW-0812">Transmembrane</keyword>
<dbReference type="Proteomes" id="UP000277212">
    <property type="component" value="Unassembled WGS sequence"/>
</dbReference>
<proteinExistence type="predicted"/>
<protein>
    <submittedName>
        <fullName evidence="3">Uncharacterized protein</fullName>
    </submittedName>
</protein>
<feature type="transmembrane region" description="Helical" evidence="2">
    <location>
        <begin position="245"/>
        <end position="268"/>
    </location>
</feature>
<dbReference type="AlphaFoldDB" id="A0A3M2REU1"/>
<dbReference type="PANTHER" id="PTHR37577">
    <property type="entry name" value="INTEGRAL MEMBRANE PROTEIN"/>
    <property type="match status" value="1"/>
</dbReference>
<accession>A0A3M2REU1</accession>
<evidence type="ECO:0000313" key="3">
    <source>
        <dbReference type="EMBL" id="RMJ03455.1"/>
    </source>
</evidence>
<feature type="transmembrane region" description="Helical" evidence="2">
    <location>
        <begin position="393"/>
        <end position="414"/>
    </location>
</feature>
<feature type="transmembrane region" description="Helical" evidence="2">
    <location>
        <begin position="358"/>
        <end position="381"/>
    </location>
</feature>
<reference evidence="3 4" key="1">
    <citation type="submission" date="2017-06" db="EMBL/GenBank/DDBJ databases">
        <title>Comparative genomic analysis of Ambrosia Fusariam Clade fungi.</title>
        <authorList>
            <person name="Stajich J.E."/>
            <person name="Carrillo J."/>
            <person name="Kijimoto T."/>
            <person name="Eskalen A."/>
            <person name="O'Donnell K."/>
            <person name="Kasson M."/>
        </authorList>
    </citation>
    <scope>NUCLEOTIDE SEQUENCE [LARGE SCALE GENOMIC DNA]</scope>
    <source>
        <strain evidence="3">UCR3666</strain>
    </source>
</reference>
<feature type="transmembrane region" description="Helical" evidence="2">
    <location>
        <begin position="188"/>
        <end position="208"/>
    </location>
</feature>
<sequence length="417" mass="46366">MSTSYLVDRKLCEPLDEVVDSDVAGWGVITSFTAAIVFNVSAIIAGYLFLALDKDRYKPPDHRFLRILGMRRPNVPAVTDLSNIPGDHSTNEEISTQLSHSAEGPAHAQESWGTGTSPGSDNDTSIRRRWTHPPDIPSTVSNVIPEPAQTQETTRVETNLDSHHDDIAITAWVDALESLVLGMSDLQLFTGMALMIPTLLMTVGLHGLNESLSVYSFKVVTMLAYFSFIIHLCSLTVVRPKKPGFLWYFRAGVMTLFLFLLIICMFFSGSVTFRFNSNVSVKCALQNLHMVDPQRPGYTNISDEAIIFFNLIVLIAIIGLGYYRRLNALFSEPPQNPVCNIESKLWSSLGLEEFESSFLLEIIWILFYFVFGFANLCKFLIDEHADIGAIEPSFGQLVPILLLVHPILSALQALSGI</sequence>
<feature type="transmembrane region" description="Helical" evidence="2">
    <location>
        <begin position="214"/>
        <end position="238"/>
    </location>
</feature>
<feature type="compositionally biased region" description="Polar residues" evidence="1">
    <location>
        <begin position="111"/>
        <end position="123"/>
    </location>
</feature>
<dbReference type="OrthoDB" id="5427664at2759"/>
<evidence type="ECO:0000256" key="2">
    <source>
        <dbReference type="SAM" id="Phobius"/>
    </source>
</evidence>